<feature type="compositionally biased region" description="Basic residues" evidence="5">
    <location>
        <begin position="167"/>
        <end position="188"/>
    </location>
</feature>
<evidence type="ECO:0000313" key="9">
    <source>
        <dbReference type="Proteomes" id="UP001154282"/>
    </source>
</evidence>
<dbReference type="Proteomes" id="UP001154282">
    <property type="component" value="Unassembled WGS sequence"/>
</dbReference>
<feature type="domain" description="PHD-type" evidence="6">
    <location>
        <begin position="395"/>
        <end position="444"/>
    </location>
</feature>
<name>A0AAV0R5C4_9ROSI</name>
<dbReference type="InterPro" id="IPR001841">
    <property type="entry name" value="Znf_RING"/>
</dbReference>
<evidence type="ECO:0000256" key="2">
    <source>
        <dbReference type="ARBA" id="ARBA00022771"/>
    </source>
</evidence>
<evidence type="ECO:0000313" key="8">
    <source>
        <dbReference type="EMBL" id="CAI0551608.1"/>
    </source>
</evidence>
<dbReference type="SUPFAM" id="SSF57850">
    <property type="entry name" value="RING/U-box"/>
    <property type="match status" value="1"/>
</dbReference>
<dbReference type="SUPFAM" id="SSF57903">
    <property type="entry name" value="FYVE/PHD zinc finger"/>
    <property type="match status" value="1"/>
</dbReference>
<dbReference type="InterPro" id="IPR017907">
    <property type="entry name" value="Znf_RING_CS"/>
</dbReference>
<dbReference type="InterPro" id="IPR013083">
    <property type="entry name" value="Znf_RING/FYVE/PHD"/>
</dbReference>
<dbReference type="EMBL" id="CAMGYJ010000010">
    <property type="protein sequence ID" value="CAI0551608.1"/>
    <property type="molecule type" value="Genomic_DNA"/>
</dbReference>
<dbReference type="Pfam" id="PF13639">
    <property type="entry name" value="zf-RING_2"/>
    <property type="match status" value="1"/>
</dbReference>
<evidence type="ECO:0000259" key="6">
    <source>
        <dbReference type="PROSITE" id="PS50016"/>
    </source>
</evidence>
<dbReference type="SMART" id="SM00184">
    <property type="entry name" value="RING"/>
    <property type="match status" value="1"/>
</dbReference>
<feature type="compositionally biased region" description="Acidic residues" evidence="5">
    <location>
        <begin position="85"/>
        <end position="136"/>
    </location>
</feature>
<dbReference type="PANTHER" id="PTHR47177">
    <property type="entry name" value="F18C1.6 PROTEIN"/>
    <property type="match status" value="1"/>
</dbReference>
<accession>A0AAV0R5C4</accession>
<feature type="region of interest" description="Disordered" evidence="5">
    <location>
        <begin position="1"/>
        <end position="282"/>
    </location>
</feature>
<dbReference type="AlphaFoldDB" id="A0AAV0R5C4"/>
<comment type="caution">
    <text evidence="8">The sequence shown here is derived from an EMBL/GenBank/DDBJ whole genome shotgun (WGS) entry which is preliminary data.</text>
</comment>
<feature type="compositionally biased region" description="Basic residues" evidence="5">
    <location>
        <begin position="208"/>
        <end position="218"/>
    </location>
</feature>
<organism evidence="8 9">
    <name type="scientific">Linum tenue</name>
    <dbReference type="NCBI Taxonomy" id="586396"/>
    <lineage>
        <taxon>Eukaryota</taxon>
        <taxon>Viridiplantae</taxon>
        <taxon>Streptophyta</taxon>
        <taxon>Embryophyta</taxon>
        <taxon>Tracheophyta</taxon>
        <taxon>Spermatophyta</taxon>
        <taxon>Magnoliopsida</taxon>
        <taxon>eudicotyledons</taxon>
        <taxon>Gunneridae</taxon>
        <taxon>Pentapetalae</taxon>
        <taxon>rosids</taxon>
        <taxon>fabids</taxon>
        <taxon>Malpighiales</taxon>
        <taxon>Linaceae</taxon>
        <taxon>Linum</taxon>
    </lineage>
</organism>
<dbReference type="PANTHER" id="PTHR47177:SF3">
    <property type="entry name" value="F18C1.6 PROTEIN"/>
    <property type="match status" value="1"/>
</dbReference>
<dbReference type="SMART" id="SM00249">
    <property type="entry name" value="PHD"/>
    <property type="match status" value="1"/>
</dbReference>
<keyword evidence="3" id="KW-0862">Zinc</keyword>
<feature type="domain" description="RING-type" evidence="7">
    <location>
        <begin position="305"/>
        <end position="347"/>
    </location>
</feature>
<dbReference type="CDD" id="cd16574">
    <property type="entry name" value="RING-HC_Topors"/>
    <property type="match status" value="1"/>
</dbReference>
<evidence type="ECO:0000256" key="4">
    <source>
        <dbReference type="PROSITE-ProRule" id="PRU00175"/>
    </source>
</evidence>
<evidence type="ECO:0000256" key="1">
    <source>
        <dbReference type="ARBA" id="ARBA00022723"/>
    </source>
</evidence>
<keyword evidence="9" id="KW-1185">Reference proteome</keyword>
<proteinExistence type="predicted"/>
<dbReference type="PROSITE" id="PS50089">
    <property type="entry name" value="ZF_RING_2"/>
    <property type="match status" value="1"/>
</dbReference>
<evidence type="ECO:0000259" key="7">
    <source>
        <dbReference type="PROSITE" id="PS50089"/>
    </source>
</evidence>
<dbReference type="Gene3D" id="3.30.40.10">
    <property type="entry name" value="Zinc/RING finger domain, C3HC4 (zinc finger)"/>
    <property type="match status" value="2"/>
</dbReference>
<dbReference type="PROSITE" id="PS50016">
    <property type="entry name" value="ZF_PHD_2"/>
    <property type="match status" value="1"/>
</dbReference>
<reference evidence="8" key="1">
    <citation type="submission" date="2022-08" db="EMBL/GenBank/DDBJ databases">
        <authorList>
            <person name="Gutierrez-Valencia J."/>
        </authorList>
    </citation>
    <scope>NUCLEOTIDE SEQUENCE</scope>
</reference>
<keyword evidence="1" id="KW-0479">Metal-binding</keyword>
<protein>
    <submittedName>
        <fullName evidence="8">Uncharacterized protein</fullName>
    </submittedName>
</protein>
<evidence type="ECO:0000256" key="5">
    <source>
        <dbReference type="SAM" id="MobiDB-lite"/>
    </source>
</evidence>
<keyword evidence="2 4" id="KW-0863">Zinc-finger</keyword>
<gene>
    <name evidence="8" type="ORF">LITE_LOCUS46058</name>
</gene>
<dbReference type="InterPro" id="IPR058746">
    <property type="entry name" value="Znf_RING-type_Topors"/>
</dbReference>
<feature type="compositionally biased region" description="Basic residues" evidence="5">
    <location>
        <begin position="139"/>
        <end position="156"/>
    </location>
</feature>
<dbReference type="InterPro" id="IPR019787">
    <property type="entry name" value="Znf_PHD-finger"/>
</dbReference>
<dbReference type="GO" id="GO:0008270">
    <property type="term" value="F:zinc ion binding"/>
    <property type="evidence" value="ECO:0007669"/>
    <property type="project" value="UniProtKB-KW"/>
</dbReference>
<dbReference type="InterPro" id="IPR011011">
    <property type="entry name" value="Znf_FYVE_PHD"/>
</dbReference>
<dbReference type="Pfam" id="PF00628">
    <property type="entry name" value="PHD"/>
    <property type="match status" value="1"/>
</dbReference>
<dbReference type="PROSITE" id="PS00518">
    <property type="entry name" value="ZF_RING_1"/>
    <property type="match status" value="1"/>
</dbReference>
<sequence>MGKGGKITGQRSFKKRGRWKDEGSDDSDEDYVIEHEGNESEEYASSLEVFSSEDEEEEVVKACRRTVQSNNGKTGARKRSRVSYEEDEDEDEDYVNGNDDVDADDDDDDYDGEDEELTLYDEEEEDDDCLDEEEELTANKKKKSSSKVNKMVKRTRTSGSATIMKSRAQKRSTAKNGRKKKRRLRKKMRCDDEDDVDFTDCNSAAREKKSKKTSRKGKYTVNSDSDLVASGSESEYTISEEEREQVREAQKIFGGEMKKTSLRSSSSSSMKTNEEEDDNRDLMAKKGKEKVKEFKKPEVVAKQVCGVCLTEEDKRRLKGTLDCCSHYFCFKCIMEWSKVESRCPLCKQRFTTITKNGRLSLGVDMRSEIIEVPMRDQVYQPTEEEIRSFIDPYESVICTECHEGGDDALMLLCDLCDSPAHTYCVGLGRQVPEGNWYCEGCKPVAYGSSSAQAQDSFPPDQRAVVNRFNRVTMPLGNIFNTPMPMNNRFNRPETLSAEERLLLSSATSSNVAFIRPMPMSNPISRTMEMSNAINELVPMSNQFNSPETLSLRDRMLQSSELPSHSTFSLPISPLAASSPGTGASTVWGRREIQRRIQSLLSSRMEAMPVPNSRVAQHGEMAVLLTNNINPANLSNRSNRLPQSEWRATIEQPSNFVASERPVSLTLWPGEDTRTSLVHGYEQTHLSNNRASIRSDGNLASYEGDSQFYVLKEHLQSMVKGHAKALTQDNELGQENFKQVVRASTHTILAHCGLEHKRNEVHPLPPPPSCAHLDRIFAGQASIMRATKAKA</sequence>
<evidence type="ECO:0000256" key="3">
    <source>
        <dbReference type="ARBA" id="ARBA00022833"/>
    </source>
</evidence>
<dbReference type="InterPro" id="IPR001965">
    <property type="entry name" value="Znf_PHD"/>
</dbReference>